<dbReference type="EMBL" id="AP029612">
    <property type="protein sequence ID" value="BFG71002.1"/>
    <property type="molecule type" value="Genomic_DNA"/>
</dbReference>
<reference evidence="1" key="1">
    <citation type="submission" date="2024-02" db="EMBL/GenBank/DDBJ databases">
        <title>Sediminibacterium planktonica sp. nov. and Sediminibacterium longus sp. nov., isolated from surface lake and river water.</title>
        <authorList>
            <person name="Watanabe K."/>
            <person name="Takemine S."/>
            <person name="Ishii Y."/>
            <person name="Ogata Y."/>
            <person name="Shindo C."/>
            <person name="Suda W."/>
        </authorList>
    </citation>
    <scope>NUCLEOTIDE SEQUENCE</scope>
    <source>
        <strain evidence="1">KACHI17</strain>
    </source>
</reference>
<evidence type="ECO:0000313" key="1">
    <source>
        <dbReference type="EMBL" id="BFG71002.1"/>
    </source>
</evidence>
<protein>
    <recommendedName>
        <fullName evidence="2">BIG2 domain-containing protein</fullName>
    </recommendedName>
</protein>
<dbReference type="Gene3D" id="2.60.40.10">
    <property type="entry name" value="Immunoglobulins"/>
    <property type="match status" value="1"/>
</dbReference>
<accession>A0AAT9GK55</accession>
<proteinExistence type="predicted"/>
<organism evidence="1">
    <name type="scientific">Sediminibacterium sp. KACHI17</name>
    <dbReference type="NCBI Taxonomy" id="1751071"/>
    <lineage>
        <taxon>Bacteria</taxon>
        <taxon>Pseudomonadati</taxon>
        <taxon>Bacteroidota</taxon>
        <taxon>Chitinophagia</taxon>
        <taxon>Chitinophagales</taxon>
        <taxon>Chitinophagaceae</taxon>
        <taxon>Sediminibacterium</taxon>
    </lineage>
</organism>
<dbReference type="AlphaFoldDB" id="A0AAT9GK55"/>
<name>A0AAT9GK55_9BACT</name>
<dbReference type="InterPro" id="IPR013783">
    <property type="entry name" value="Ig-like_fold"/>
</dbReference>
<gene>
    <name evidence="1" type="ORF">KACHI17_18830</name>
</gene>
<sequence>MTAASLSVISCQKNESDTQKDDPTALKIEASKTTAKVGESVTIQVKNADADLVAVWNVTPASSATLSEKYSSNQKNTISFSAAGSYTVTADLKKVSCDTATVRALGMDSCLKMAALKYATSVKIEVGN</sequence>
<evidence type="ECO:0008006" key="2">
    <source>
        <dbReference type="Google" id="ProtNLM"/>
    </source>
</evidence>